<dbReference type="EMBL" id="JAUDCK010000061">
    <property type="protein sequence ID" value="MDM8196842.1"/>
    <property type="molecule type" value="Genomic_DNA"/>
</dbReference>
<protein>
    <recommendedName>
        <fullName evidence="4">Alanine racemase</fullName>
        <ecNumber evidence="4">5.1.1.1</ecNumber>
    </recommendedName>
</protein>
<comment type="caution">
    <text evidence="6">The sequence shown here is derived from an EMBL/GenBank/DDBJ whole genome shotgun (WGS) entry which is preliminary data.</text>
</comment>
<dbReference type="HAMAP" id="MF_01201">
    <property type="entry name" value="Ala_racemase"/>
    <property type="match status" value="1"/>
</dbReference>
<evidence type="ECO:0000256" key="2">
    <source>
        <dbReference type="ARBA" id="ARBA00022898"/>
    </source>
</evidence>
<keyword evidence="7" id="KW-1185">Reference proteome</keyword>
<keyword evidence="2 4" id="KW-0663">Pyridoxal phosphate</keyword>
<dbReference type="PANTHER" id="PTHR30511">
    <property type="entry name" value="ALANINE RACEMASE"/>
    <property type="match status" value="1"/>
</dbReference>
<dbReference type="EC" id="5.1.1.1" evidence="4"/>
<dbReference type="InterPro" id="IPR020622">
    <property type="entry name" value="Ala_racemase_pyridoxalP-BS"/>
</dbReference>
<feature type="binding site" evidence="4">
    <location>
        <position position="146"/>
    </location>
    <ligand>
        <name>substrate</name>
    </ligand>
</feature>
<dbReference type="InterPro" id="IPR000821">
    <property type="entry name" value="Ala_racemase"/>
</dbReference>
<evidence type="ECO:0000259" key="5">
    <source>
        <dbReference type="SMART" id="SM01005"/>
    </source>
</evidence>
<name>A0ABT7UMW9_9FIRM</name>
<dbReference type="SUPFAM" id="SSF51419">
    <property type="entry name" value="PLP-binding barrel"/>
    <property type="match status" value="1"/>
</dbReference>
<proteinExistence type="inferred from homology"/>
<feature type="active site" description="Proton acceptor; specific for D-alanine" evidence="4">
    <location>
        <position position="48"/>
    </location>
</feature>
<dbReference type="Gene3D" id="2.40.37.10">
    <property type="entry name" value="Lyase, Ornithine Decarboxylase, Chain A, domain 1"/>
    <property type="match status" value="1"/>
</dbReference>
<feature type="modified residue" description="N6-(pyridoxal phosphate)lysine" evidence="4">
    <location>
        <position position="48"/>
    </location>
</feature>
<keyword evidence="3 4" id="KW-0413">Isomerase</keyword>
<comment type="similarity">
    <text evidence="4">Belongs to the alanine racemase family.</text>
</comment>
<feature type="active site" description="Proton acceptor; specific for L-alanine" evidence="4">
    <location>
        <position position="269"/>
    </location>
</feature>
<dbReference type="InterPro" id="IPR011079">
    <property type="entry name" value="Ala_racemase_C"/>
</dbReference>
<dbReference type="Pfam" id="PF01168">
    <property type="entry name" value="Ala_racemase_N"/>
    <property type="match status" value="1"/>
</dbReference>
<dbReference type="GO" id="GO:0008784">
    <property type="term" value="F:alanine racemase activity"/>
    <property type="evidence" value="ECO:0007669"/>
    <property type="project" value="UniProtKB-EC"/>
</dbReference>
<gene>
    <name evidence="6" type="primary">alr</name>
    <name evidence="6" type="ORF">QUV98_10990</name>
</gene>
<evidence type="ECO:0000313" key="7">
    <source>
        <dbReference type="Proteomes" id="UP001529275"/>
    </source>
</evidence>
<feature type="domain" description="Alanine racemase C-terminal" evidence="5">
    <location>
        <begin position="248"/>
        <end position="369"/>
    </location>
</feature>
<feature type="binding site" evidence="4">
    <location>
        <position position="316"/>
    </location>
    <ligand>
        <name>substrate</name>
    </ligand>
</feature>
<dbReference type="PRINTS" id="PR00992">
    <property type="entry name" value="ALARACEMASE"/>
</dbReference>
<comment type="cofactor">
    <cofactor evidence="1 4">
        <name>pyridoxal 5'-phosphate</name>
        <dbReference type="ChEBI" id="CHEBI:597326"/>
    </cofactor>
</comment>
<comment type="pathway">
    <text evidence="4">Amino-acid biosynthesis; D-alanine biosynthesis; D-alanine from L-alanine: step 1/1.</text>
</comment>
<evidence type="ECO:0000313" key="6">
    <source>
        <dbReference type="EMBL" id="MDM8196842.1"/>
    </source>
</evidence>
<dbReference type="InterPro" id="IPR001608">
    <property type="entry name" value="Ala_racemase_N"/>
</dbReference>
<dbReference type="SUPFAM" id="SSF50621">
    <property type="entry name" value="Alanine racemase C-terminal domain-like"/>
    <property type="match status" value="1"/>
</dbReference>
<dbReference type="PANTHER" id="PTHR30511:SF0">
    <property type="entry name" value="ALANINE RACEMASE, CATABOLIC-RELATED"/>
    <property type="match status" value="1"/>
</dbReference>
<comment type="catalytic activity">
    <reaction evidence="4">
        <text>L-alanine = D-alanine</text>
        <dbReference type="Rhea" id="RHEA:20249"/>
        <dbReference type="ChEBI" id="CHEBI:57416"/>
        <dbReference type="ChEBI" id="CHEBI:57972"/>
        <dbReference type="EC" id="5.1.1.1"/>
    </reaction>
</comment>
<evidence type="ECO:0000256" key="1">
    <source>
        <dbReference type="ARBA" id="ARBA00001933"/>
    </source>
</evidence>
<dbReference type="Pfam" id="PF00842">
    <property type="entry name" value="Ala_racemase_C"/>
    <property type="match status" value="1"/>
</dbReference>
<dbReference type="InterPro" id="IPR009006">
    <property type="entry name" value="Ala_racemase/Decarboxylase_C"/>
</dbReference>
<dbReference type="CDD" id="cd00430">
    <property type="entry name" value="PLPDE_III_AR"/>
    <property type="match status" value="1"/>
</dbReference>
<reference evidence="7" key="1">
    <citation type="submission" date="2023-06" db="EMBL/GenBank/DDBJ databases">
        <title>Identification and characterization of horizontal gene transfer across gut microbiota members of farm animals based on homology search.</title>
        <authorList>
            <person name="Zeman M."/>
            <person name="Kubasova T."/>
            <person name="Jahodarova E."/>
            <person name="Nykrynova M."/>
            <person name="Rychlik I."/>
        </authorList>
    </citation>
    <scope>NUCLEOTIDE SEQUENCE [LARGE SCALE GENOMIC DNA]</scope>
    <source>
        <strain evidence="7">ET341</strain>
    </source>
</reference>
<dbReference type="InterPro" id="IPR029066">
    <property type="entry name" value="PLP-binding_barrel"/>
</dbReference>
<sequence length="370" mass="42672">MDYTKTMKRGENVIHYRDTYACIRLDYLQDNVETLYQKVRKPLMAIIKANAYGHGYQQVANILKDNPHISMFGVATLKEAIDLRKIGIQQDILVLGAIPIEDLDLVIHYDITLSLFSKEYMAEIQKLYHHHKPVKVHIKIDTGMNRIGLKSKAEFEDILACCQNSMFQVDGVFTHFATADDEMQNDAYEQQIQMFYDIIGQHSFRYIHCQNSAAMMYHQDDRSNLARIGIAMYGVDPSGEECQALKQVMSLYTRVSMIKQVKKGERIGYGLTYTALEDEYIATLPIGYADGLIRANQGREVYIEGHYYPIVGRVCMDQMMVKVDQNVHLHDRVEIFGEHITLARMAKELSTIPYEIVCLVSERVERIYKK</sequence>
<organism evidence="6 7">
    <name type="scientific">Massilimicrobiota timonensis</name>
    <dbReference type="NCBI Taxonomy" id="1776392"/>
    <lineage>
        <taxon>Bacteria</taxon>
        <taxon>Bacillati</taxon>
        <taxon>Bacillota</taxon>
        <taxon>Erysipelotrichia</taxon>
        <taxon>Erysipelotrichales</taxon>
        <taxon>Erysipelotrichaceae</taxon>
        <taxon>Massilimicrobiota</taxon>
    </lineage>
</organism>
<evidence type="ECO:0000256" key="3">
    <source>
        <dbReference type="ARBA" id="ARBA00023235"/>
    </source>
</evidence>
<dbReference type="PROSITE" id="PS00395">
    <property type="entry name" value="ALANINE_RACEMASE"/>
    <property type="match status" value="1"/>
</dbReference>
<accession>A0ABT7UMW9</accession>
<dbReference type="NCBIfam" id="TIGR00492">
    <property type="entry name" value="alr"/>
    <property type="match status" value="1"/>
</dbReference>
<dbReference type="SMART" id="SM01005">
    <property type="entry name" value="Ala_racemase_C"/>
    <property type="match status" value="1"/>
</dbReference>
<dbReference type="Gene3D" id="3.20.20.10">
    <property type="entry name" value="Alanine racemase"/>
    <property type="match status" value="1"/>
</dbReference>
<dbReference type="Proteomes" id="UP001529275">
    <property type="component" value="Unassembled WGS sequence"/>
</dbReference>
<evidence type="ECO:0000256" key="4">
    <source>
        <dbReference type="HAMAP-Rule" id="MF_01201"/>
    </source>
</evidence>
<comment type="function">
    <text evidence="4">Catalyzes the interconversion of L-alanine and D-alanine. May also act on other amino acids.</text>
</comment>